<keyword evidence="6 9" id="KW-0472">Membrane</keyword>
<feature type="transmembrane region" description="Helical" evidence="9">
    <location>
        <begin position="264"/>
        <end position="286"/>
    </location>
</feature>
<dbReference type="AlphaFoldDB" id="A0AAV8WW63"/>
<evidence type="ECO:0000313" key="11">
    <source>
        <dbReference type="Proteomes" id="UP001162156"/>
    </source>
</evidence>
<evidence type="ECO:0000256" key="2">
    <source>
        <dbReference type="ARBA" id="ARBA00005327"/>
    </source>
</evidence>
<feature type="transmembrane region" description="Helical" evidence="9">
    <location>
        <begin position="359"/>
        <end position="382"/>
    </location>
</feature>
<evidence type="ECO:0000256" key="3">
    <source>
        <dbReference type="ARBA" id="ARBA00022475"/>
    </source>
</evidence>
<evidence type="ECO:0000313" key="10">
    <source>
        <dbReference type="EMBL" id="KAJ8930487.1"/>
    </source>
</evidence>
<evidence type="ECO:0000256" key="7">
    <source>
        <dbReference type="ARBA" id="ARBA00023170"/>
    </source>
</evidence>
<dbReference type="PIRSF" id="PIRSF038981">
    <property type="entry name" value="GRP"/>
    <property type="match status" value="1"/>
</dbReference>
<feature type="transmembrane region" description="Helical" evidence="9">
    <location>
        <begin position="144"/>
        <end position="164"/>
    </location>
</feature>
<accession>A0AAV8WW63</accession>
<reference evidence="10" key="1">
    <citation type="journal article" date="2023" name="Insect Mol. Biol.">
        <title>Genome sequencing provides insights into the evolution of gene families encoding plant cell wall-degrading enzymes in longhorned beetles.</title>
        <authorList>
            <person name="Shin N.R."/>
            <person name="Okamura Y."/>
            <person name="Kirsch R."/>
            <person name="Pauchet Y."/>
        </authorList>
    </citation>
    <scope>NUCLEOTIDE SEQUENCE</scope>
    <source>
        <strain evidence="10">RBIC_L_NR</strain>
    </source>
</reference>
<evidence type="ECO:0000256" key="9">
    <source>
        <dbReference type="SAM" id="Phobius"/>
    </source>
</evidence>
<protein>
    <recommendedName>
        <fullName evidence="8">Gustatory receptor</fullName>
    </recommendedName>
</protein>
<comment type="function">
    <text evidence="8">Plays a role in the sugar gustatory response.</text>
</comment>
<dbReference type="PANTHER" id="PTHR21421:SF29">
    <property type="entry name" value="GUSTATORY RECEPTOR 5A FOR TREHALOSE-RELATED"/>
    <property type="match status" value="1"/>
</dbReference>
<dbReference type="GO" id="GO:0050916">
    <property type="term" value="P:sensory perception of sweet taste"/>
    <property type="evidence" value="ECO:0007669"/>
    <property type="project" value="UniProtKB-ARBA"/>
</dbReference>
<feature type="transmembrane region" description="Helical" evidence="9">
    <location>
        <begin position="327"/>
        <end position="347"/>
    </location>
</feature>
<comment type="caution">
    <text evidence="10">The sequence shown here is derived from an EMBL/GenBank/DDBJ whole genome shotgun (WGS) entry which is preliminary data.</text>
</comment>
<feature type="transmembrane region" description="Helical" evidence="9">
    <location>
        <begin position="197"/>
        <end position="217"/>
    </location>
</feature>
<dbReference type="InterPro" id="IPR009318">
    <property type="entry name" value="Gustatory_rcpt"/>
</dbReference>
<dbReference type="GO" id="GO:0008527">
    <property type="term" value="F:taste receptor activity"/>
    <property type="evidence" value="ECO:0007669"/>
    <property type="project" value="InterPro"/>
</dbReference>
<proteinExistence type="inferred from homology"/>
<keyword evidence="7 8" id="KW-0675">Receptor</keyword>
<comment type="similarity">
    <text evidence="2">Belongs to the insect chemoreceptor superfamily. Gustatory receptor (GR) family. Gr5a subfamily.</text>
</comment>
<dbReference type="Proteomes" id="UP001162156">
    <property type="component" value="Unassembled WGS sequence"/>
</dbReference>
<comment type="subcellular location">
    <subcellularLocation>
        <location evidence="1">Cell membrane</location>
        <topology evidence="1">Multi-pass membrane protein</topology>
    </subcellularLocation>
</comment>
<name>A0AAV8WW63_9CUCU</name>
<evidence type="ECO:0000256" key="8">
    <source>
        <dbReference type="PIRNR" id="PIRNR038981"/>
    </source>
</evidence>
<keyword evidence="3" id="KW-1003">Cell membrane</keyword>
<evidence type="ECO:0000256" key="4">
    <source>
        <dbReference type="ARBA" id="ARBA00022692"/>
    </source>
</evidence>
<organism evidence="10 11">
    <name type="scientific">Rhamnusium bicolor</name>
    <dbReference type="NCBI Taxonomy" id="1586634"/>
    <lineage>
        <taxon>Eukaryota</taxon>
        <taxon>Metazoa</taxon>
        <taxon>Ecdysozoa</taxon>
        <taxon>Arthropoda</taxon>
        <taxon>Hexapoda</taxon>
        <taxon>Insecta</taxon>
        <taxon>Pterygota</taxon>
        <taxon>Neoptera</taxon>
        <taxon>Endopterygota</taxon>
        <taxon>Coleoptera</taxon>
        <taxon>Polyphaga</taxon>
        <taxon>Cucujiformia</taxon>
        <taxon>Chrysomeloidea</taxon>
        <taxon>Cerambycidae</taxon>
        <taxon>Lepturinae</taxon>
        <taxon>Rhagiini</taxon>
        <taxon>Rhamnusium</taxon>
    </lineage>
</organism>
<keyword evidence="11" id="KW-1185">Reference proteome</keyword>
<evidence type="ECO:0000256" key="5">
    <source>
        <dbReference type="ARBA" id="ARBA00022989"/>
    </source>
</evidence>
<dbReference type="EMBL" id="JANEYF010004655">
    <property type="protein sequence ID" value="KAJ8930487.1"/>
    <property type="molecule type" value="Genomic_DNA"/>
</dbReference>
<dbReference type="GO" id="GO:0005886">
    <property type="term" value="C:plasma membrane"/>
    <property type="evidence" value="ECO:0007669"/>
    <property type="project" value="UniProtKB-SubCell"/>
</dbReference>
<evidence type="ECO:0000256" key="1">
    <source>
        <dbReference type="ARBA" id="ARBA00004651"/>
    </source>
</evidence>
<dbReference type="GO" id="GO:0007165">
    <property type="term" value="P:signal transduction"/>
    <property type="evidence" value="ECO:0007669"/>
    <property type="project" value="UniProtKB-KW"/>
</dbReference>
<dbReference type="PANTHER" id="PTHR21421">
    <property type="entry name" value="GUSTATORY RECEPTOR"/>
    <property type="match status" value="1"/>
</dbReference>
<gene>
    <name evidence="10" type="ORF">NQ314_016714</name>
</gene>
<sequence length="469" mass="54926">MFKKAKSEVSITLDPDATIAFEHKGFHENIRFAIIMAQFFGVMPLHNIQNNIHEIKFKWKSIRLLYSVFNSVATILRTMKIIKKAKSEIAITLDPDKSIAFEHRGFHENIRFAIIMAQFFGVMPLHHINNNIHEVKFKWKSIRFFLYTQMAFYVCNFLAGIQLIQIARHWSQILREWSFVEMAMRSYAHQINLKKKFVILTTLFMSVGLVEHLLFILNSIDQAEYCIGFDENPVKYALGVAFPNYFTLVKYNHWAGAIVKFGNLIATFTWIFADLLITLISIALTAKFRQIVKRLENNKVMHEKFWREIRQDYHRLYHLCKTVEEQLALLVLISYIHNIFFLCIQLYNSIGDRTGIIESIYFFYSFGFLVFRLLVVSMYGAWLNDEARKPLEFLYSVPSEHYCTEISRLIEQIYTNPVGITGSGFFLVTKNFLLQMAGTIVTFELMIFQFAPVAKNRQIATTDYDCNLL</sequence>
<keyword evidence="4 9" id="KW-0812">Transmembrane</keyword>
<evidence type="ECO:0000256" key="6">
    <source>
        <dbReference type="ARBA" id="ARBA00023136"/>
    </source>
</evidence>
<keyword evidence="8" id="KW-0807">Transducer</keyword>
<keyword evidence="5 9" id="KW-1133">Transmembrane helix</keyword>
<dbReference type="Pfam" id="PF06151">
    <property type="entry name" value="Trehalose_recp"/>
    <property type="match status" value="3"/>
</dbReference>